<dbReference type="Proteomes" id="UP000820818">
    <property type="component" value="Unassembled WGS sequence"/>
</dbReference>
<dbReference type="EMBL" id="WJBH02000290">
    <property type="protein sequence ID" value="KAI9549633.1"/>
    <property type="molecule type" value="Genomic_DNA"/>
</dbReference>
<organism evidence="1 2">
    <name type="scientific">Daphnia sinensis</name>
    <dbReference type="NCBI Taxonomy" id="1820382"/>
    <lineage>
        <taxon>Eukaryota</taxon>
        <taxon>Metazoa</taxon>
        <taxon>Ecdysozoa</taxon>
        <taxon>Arthropoda</taxon>
        <taxon>Crustacea</taxon>
        <taxon>Branchiopoda</taxon>
        <taxon>Diplostraca</taxon>
        <taxon>Cladocera</taxon>
        <taxon>Anomopoda</taxon>
        <taxon>Daphniidae</taxon>
        <taxon>Daphnia</taxon>
        <taxon>Daphnia similis group</taxon>
    </lineage>
</organism>
<evidence type="ECO:0000313" key="1">
    <source>
        <dbReference type="EMBL" id="KAI9549633.1"/>
    </source>
</evidence>
<proteinExistence type="predicted"/>
<protein>
    <submittedName>
        <fullName evidence="1">Uncharacterized protein</fullName>
    </submittedName>
</protein>
<dbReference type="AlphaFoldDB" id="A0AAD5L2C6"/>
<keyword evidence="2" id="KW-1185">Reference proteome</keyword>
<name>A0AAD5L2C6_9CRUS</name>
<comment type="caution">
    <text evidence="1">The sequence shown here is derived from an EMBL/GenBank/DDBJ whole genome shotgun (WGS) entry which is preliminary data.</text>
</comment>
<accession>A0AAD5L2C6</accession>
<gene>
    <name evidence="1" type="ORF">GHT06_003819</name>
</gene>
<reference evidence="1" key="1">
    <citation type="submission" date="2022-05" db="EMBL/GenBank/DDBJ databases">
        <title>A multi-omics perspective on studying reproductive biology in Daphnia sinensis.</title>
        <authorList>
            <person name="Jia J."/>
        </authorList>
    </citation>
    <scope>NUCLEOTIDE SEQUENCE</scope>
    <source>
        <strain evidence="1">WSL</strain>
    </source>
</reference>
<sequence>MDEASILAALTRHGVHNPEYVIDSVGFMLDDLVSAAQHVLNSVAETLQLIPANRGHSENARTFEAIFRVNAARVNQVLAELAADDWTGYTPDLVAASVWVNKQATPAARRLAFDLLLHTTFVRWDTYWARMTACARECVDRIKGLPGGKATLVLDQPVFSSASLTAKSSLFLALALWPEFREVIDDVVAGNTSEATVRQKSRMRKTKHENYLFIDDCVYSGTQLGDTVDAAVNIYSPANVLLCVPYSTNRLPALAASFRNMGHDVFIPTAHTVIRTVHELNSLKAFATPFKSQGATLTYFQHKLPDALSSPMVCCVG</sequence>
<evidence type="ECO:0000313" key="2">
    <source>
        <dbReference type="Proteomes" id="UP000820818"/>
    </source>
</evidence>